<dbReference type="Proteomes" id="UP000831921">
    <property type="component" value="Chromosome"/>
</dbReference>
<evidence type="ECO:0000313" key="1">
    <source>
        <dbReference type="EMBL" id="UUR09320.1"/>
    </source>
</evidence>
<name>A0ABY5MXZ1_9SPHN</name>
<reference evidence="1 2" key="1">
    <citation type="submission" date="2022-05" db="EMBL/GenBank/DDBJ databases">
        <title>S8-45 Sphingomonas ultraviolaceadurans.</title>
        <authorList>
            <person name="Liu Y."/>
        </authorList>
    </citation>
    <scope>NUCLEOTIDE SEQUENCE [LARGE SCALE GENOMIC DNA]</scope>
    <source>
        <strain evidence="1 2">S8-45</strain>
    </source>
</reference>
<dbReference type="Gene3D" id="1.10.490.10">
    <property type="entry name" value="Globins"/>
    <property type="match status" value="1"/>
</dbReference>
<dbReference type="CDD" id="cd08916">
    <property type="entry name" value="TrHb3_P"/>
    <property type="match status" value="1"/>
</dbReference>
<gene>
    <name evidence="1" type="ORF">M1K48_06835</name>
</gene>
<sequence length="127" mass="14698">MTDHVVTEQDIARLVPEFYARVRRDALLGPIFDGAIDDWPHHLAKLQDFWSSVMLTSGRYKGQPMVAHVRHEQQMSKEAFARWLTIWAETSRELLSEEVAAAFQDRAARIAESLQLGIQFYRDRRAA</sequence>
<dbReference type="EMBL" id="CP097253">
    <property type="protein sequence ID" value="UUR09320.1"/>
    <property type="molecule type" value="Genomic_DNA"/>
</dbReference>
<keyword evidence="2" id="KW-1185">Reference proteome</keyword>
<accession>A0ABY5MXZ1</accession>
<protein>
    <submittedName>
        <fullName evidence="1">Group III truncated hemoglobin</fullName>
    </submittedName>
</protein>
<dbReference type="SUPFAM" id="SSF46458">
    <property type="entry name" value="Globin-like"/>
    <property type="match status" value="1"/>
</dbReference>
<proteinExistence type="predicted"/>
<evidence type="ECO:0000313" key="2">
    <source>
        <dbReference type="Proteomes" id="UP000831921"/>
    </source>
</evidence>
<organism evidence="1 2">
    <name type="scientific">Sphingomonas glaciei</name>
    <dbReference type="NCBI Taxonomy" id="2938948"/>
    <lineage>
        <taxon>Bacteria</taxon>
        <taxon>Pseudomonadati</taxon>
        <taxon>Pseudomonadota</taxon>
        <taxon>Alphaproteobacteria</taxon>
        <taxon>Sphingomonadales</taxon>
        <taxon>Sphingomonadaceae</taxon>
        <taxon>Sphingomonas</taxon>
    </lineage>
</organism>
<dbReference type="InterPro" id="IPR012292">
    <property type="entry name" value="Globin/Proto"/>
</dbReference>
<dbReference type="InterPro" id="IPR009050">
    <property type="entry name" value="Globin-like_sf"/>
</dbReference>
<dbReference type="RefSeq" id="WP_249505087.1">
    <property type="nucleotide sequence ID" value="NZ_CP097253.1"/>
</dbReference>